<proteinExistence type="predicted"/>
<name>A0A4Y2KU19_ARAVE</name>
<dbReference type="AlphaFoldDB" id="A0A4Y2KU19"/>
<evidence type="ECO:0000313" key="2">
    <source>
        <dbReference type="Proteomes" id="UP000499080"/>
    </source>
</evidence>
<protein>
    <submittedName>
        <fullName evidence="1">Uncharacterized protein</fullName>
    </submittedName>
</protein>
<sequence length="114" mass="12701">MKEECSHDNLLFVCLCSQRTSERGCIGPVNITVGHQSSGGTYSLRMSLDLTSRAMIWQKPGTPNIVERDHYRGGGLLVCAGIATNGRTDIYVRWEFRHSCPISRRNPIPSCADF</sequence>
<gene>
    <name evidence="1" type="ORF">AVEN_95476_1</name>
</gene>
<organism evidence="1 2">
    <name type="scientific">Araneus ventricosus</name>
    <name type="common">Orbweaver spider</name>
    <name type="synonym">Epeira ventricosa</name>
    <dbReference type="NCBI Taxonomy" id="182803"/>
    <lineage>
        <taxon>Eukaryota</taxon>
        <taxon>Metazoa</taxon>
        <taxon>Ecdysozoa</taxon>
        <taxon>Arthropoda</taxon>
        <taxon>Chelicerata</taxon>
        <taxon>Arachnida</taxon>
        <taxon>Araneae</taxon>
        <taxon>Araneomorphae</taxon>
        <taxon>Entelegynae</taxon>
        <taxon>Araneoidea</taxon>
        <taxon>Araneidae</taxon>
        <taxon>Araneus</taxon>
    </lineage>
</organism>
<accession>A0A4Y2KU19</accession>
<dbReference type="Proteomes" id="UP000499080">
    <property type="component" value="Unassembled WGS sequence"/>
</dbReference>
<dbReference type="EMBL" id="BGPR01004993">
    <property type="protein sequence ID" value="GBN05702.1"/>
    <property type="molecule type" value="Genomic_DNA"/>
</dbReference>
<comment type="caution">
    <text evidence="1">The sequence shown here is derived from an EMBL/GenBank/DDBJ whole genome shotgun (WGS) entry which is preliminary data.</text>
</comment>
<evidence type="ECO:0000313" key="1">
    <source>
        <dbReference type="EMBL" id="GBN05702.1"/>
    </source>
</evidence>
<keyword evidence="2" id="KW-1185">Reference proteome</keyword>
<reference evidence="1 2" key="1">
    <citation type="journal article" date="2019" name="Sci. Rep.">
        <title>Orb-weaving spider Araneus ventricosus genome elucidates the spidroin gene catalogue.</title>
        <authorList>
            <person name="Kono N."/>
            <person name="Nakamura H."/>
            <person name="Ohtoshi R."/>
            <person name="Moran D.A.P."/>
            <person name="Shinohara A."/>
            <person name="Yoshida Y."/>
            <person name="Fujiwara M."/>
            <person name="Mori M."/>
            <person name="Tomita M."/>
            <person name="Arakawa K."/>
        </authorList>
    </citation>
    <scope>NUCLEOTIDE SEQUENCE [LARGE SCALE GENOMIC DNA]</scope>
</reference>